<evidence type="ECO:0000313" key="4">
    <source>
        <dbReference type="Proteomes" id="UP000482634"/>
    </source>
</evidence>
<name>A0A6B3NM44_9PSED</name>
<dbReference type="EMBL" id="JAAHBU010000130">
    <property type="protein sequence ID" value="NER64285.1"/>
    <property type="molecule type" value="Genomic_DNA"/>
</dbReference>
<dbReference type="EMBL" id="JAAHBV010000353">
    <property type="protein sequence ID" value="NER61129.1"/>
    <property type="molecule type" value="Genomic_DNA"/>
</dbReference>
<accession>A0A6M0CZU8</accession>
<proteinExistence type="predicted"/>
<sequence length="95" mass="9927">MYQDTATVTVSAEYAGKETEAVDNANVLVGLKVDGDTRFTVEFNGKLDAPQDPTHVCVTLSNGLSYHGEITGGQADTVGGFITFDCDGIDPALLG</sequence>
<organism evidence="2 4">
    <name type="scientific">Pseudomonas brassicae</name>
    <dbReference type="NCBI Taxonomy" id="2708063"/>
    <lineage>
        <taxon>Bacteria</taxon>
        <taxon>Pseudomonadati</taxon>
        <taxon>Pseudomonadota</taxon>
        <taxon>Gammaproteobacteria</taxon>
        <taxon>Pseudomonadales</taxon>
        <taxon>Pseudomonadaceae</taxon>
        <taxon>Pseudomonas</taxon>
    </lineage>
</organism>
<protein>
    <submittedName>
        <fullName evidence="2">Uncharacterized protein</fullName>
    </submittedName>
</protein>
<evidence type="ECO:0000313" key="3">
    <source>
        <dbReference type="Proteomes" id="UP000480410"/>
    </source>
</evidence>
<evidence type="ECO:0000313" key="1">
    <source>
        <dbReference type="EMBL" id="NER61129.1"/>
    </source>
</evidence>
<reference evidence="3 4" key="1">
    <citation type="submission" date="2020-02" db="EMBL/GenBank/DDBJ databases">
        <title>Broccoli isolated Pseudomonas sp.</title>
        <authorList>
            <person name="Fujikawa T."/>
            <person name="Sawada H."/>
        </authorList>
    </citation>
    <scope>NUCLEOTIDE SEQUENCE [LARGE SCALE GENOMIC DNA]</scope>
    <source>
        <strain evidence="2 4">MAFF212427</strain>
        <strain evidence="1 3">MAFF212428</strain>
    </source>
</reference>
<dbReference type="Proteomes" id="UP000480410">
    <property type="component" value="Unassembled WGS sequence"/>
</dbReference>
<gene>
    <name evidence="1" type="ORF">G3435_16400</name>
    <name evidence="2" type="ORF">G3436_10735</name>
</gene>
<dbReference type="RefSeq" id="WP_163944588.1">
    <property type="nucleotide sequence ID" value="NZ_JAAHBU010000130.1"/>
</dbReference>
<keyword evidence="4" id="KW-1185">Reference proteome</keyword>
<dbReference type="Proteomes" id="UP000482634">
    <property type="component" value="Unassembled WGS sequence"/>
</dbReference>
<evidence type="ECO:0000313" key="2">
    <source>
        <dbReference type="EMBL" id="NER64285.1"/>
    </source>
</evidence>
<accession>A0A6B3NM44</accession>
<comment type="caution">
    <text evidence="2">The sequence shown here is derived from an EMBL/GenBank/DDBJ whole genome shotgun (WGS) entry which is preliminary data.</text>
</comment>
<dbReference type="AlphaFoldDB" id="A0A6B3NM44"/>